<dbReference type="GO" id="GO:0043399">
    <property type="term" value="F:tRNA adenosine(64)-2'-O-ribosylphosphate transferase activity"/>
    <property type="evidence" value="ECO:0007669"/>
    <property type="project" value="InterPro"/>
</dbReference>
<dbReference type="PANTHER" id="PTHR31811:SF0">
    <property type="entry name" value="TRNA A64-2'-O-RIBOSYLPHOSPHATE TRANSFERASE"/>
    <property type="match status" value="1"/>
</dbReference>
<evidence type="ECO:0000313" key="3">
    <source>
        <dbReference type="EMBL" id="CBJ27740.1"/>
    </source>
</evidence>
<dbReference type="InterPro" id="IPR033449">
    <property type="entry name" value="Rit1_N"/>
</dbReference>
<dbReference type="Pfam" id="PF17184">
    <property type="entry name" value="Rit1_C"/>
    <property type="match status" value="1"/>
</dbReference>
<dbReference type="PANTHER" id="PTHR31811">
    <property type="entry name" value="TRNA A64-2'-O-RIBOSYLPHOSPHATE TRANSFERASE"/>
    <property type="match status" value="1"/>
</dbReference>
<organism evidence="3 4">
    <name type="scientific">Ectocarpus siliculosus</name>
    <name type="common">Brown alga</name>
    <name type="synonym">Conferva siliculosa</name>
    <dbReference type="NCBI Taxonomy" id="2880"/>
    <lineage>
        <taxon>Eukaryota</taxon>
        <taxon>Sar</taxon>
        <taxon>Stramenopiles</taxon>
        <taxon>Ochrophyta</taxon>
        <taxon>PX clade</taxon>
        <taxon>Phaeophyceae</taxon>
        <taxon>Ectocarpales</taxon>
        <taxon>Ectocarpaceae</taxon>
        <taxon>Ectocarpus</taxon>
    </lineage>
</organism>
<dbReference type="InParanoid" id="D7G7K1"/>
<dbReference type="eggNOG" id="KOG2634">
    <property type="taxonomic scope" value="Eukaryota"/>
</dbReference>
<dbReference type="InterPro" id="IPR007306">
    <property type="entry name" value="Rit1"/>
</dbReference>
<dbReference type="GO" id="GO:0019988">
    <property type="term" value="P:charged-tRNA amino acid modification"/>
    <property type="evidence" value="ECO:0007669"/>
    <property type="project" value="InterPro"/>
</dbReference>
<sequence length="161" mass="17364">MCSGTVPYVHQFVSGLVEAYRRSGAAYPVFANLRNGLWYGKDWDGTCYFKSTDGHSRRWAFSYTRLNIHLAAAAAAAGGCIVVDSTRAGKRFPDSFTATVPIWCCLLNRLAAPTNDDSGTASSASIVGELSGEEDEERSCPGRDSGSFWDTALHTPRCGPV</sequence>
<accession>D7G7K1</accession>
<dbReference type="OrthoDB" id="45256at2759"/>
<protein>
    <recommendedName>
        <fullName evidence="2">Rit1 N-terminal domain-containing protein</fullName>
    </recommendedName>
</protein>
<dbReference type="GO" id="GO:0005737">
    <property type="term" value="C:cytoplasm"/>
    <property type="evidence" value="ECO:0007669"/>
    <property type="project" value="TreeGrafter"/>
</dbReference>
<keyword evidence="4" id="KW-1185">Reference proteome</keyword>
<evidence type="ECO:0000256" key="1">
    <source>
        <dbReference type="SAM" id="MobiDB-lite"/>
    </source>
</evidence>
<feature type="domain" description="Rit1 N-terminal" evidence="2">
    <location>
        <begin position="11"/>
        <end position="119"/>
    </location>
</feature>
<reference evidence="3 4" key="1">
    <citation type="journal article" date="2010" name="Nature">
        <title>The Ectocarpus genome and the independent evolution of multicellularity in brown algae.</title>
        <authorList>
            <person name="Cock J.M."/>
            <person name="Sterck L."/>
            <person name="Rouze P."/>
            <person name="Scornet D."/>
            <person name="Allen A.E."/>
            <person name="Amoutzias G."/>
            <person name="Anthouard V."/>
            <person name="Artiguenave F."/>
            <person name="Aury J.M."/>
            <person name="Badger J.H."/>
            <person name="Beszteri B."/>
            <person name="Billiau K."/>
            <person name="Bonnet E."/>
            <person name="Bothwell J.H."/>
            <person name="Bowler C."/>
            <person name="Boyen C."/>
            <person name="Brownlee C."/>
            <person name="Carrano C.J."/>
            <person name="Charrier B."/>
            <person name="Cho G.Y."/>
            <person name="Coelho S.M."/>
            <person name="Collen J."/>
            <person name="Corre E."/>
            <person name="Da Silva C."/>
            <person name="Delage L."/>
            <person name="Delaroque N."/>
            <person name="Dittami S.M."/>
            <person name="Doulbeau S."/>
            <person name="Elias M."/>
            <person name="Farnham G."/>
            <person name="Gachon C.M."/>
            <person name="Gschloessl B."/>
            <person name="Heesch S."/>
            <person name="Jabbari K."/>
            <person name="Jubin C."/>
            <person name="Kawai H."/>
            <person name="Kimura K."/>
            <person name="Kloareg B."/>
            <person name="Kupper F.C."/>
            <person name="Lang D."/>
            <person name="Le Bail A."/>
            <person name="Leblanc C."/>
            <person name="Lerouge P."/>
            <person name="Lohr M."/>
            <person name="Lopez P.J."/>
            <person name="Martens C."/>
            <person name="Maumus F."/>
            <person name="Michel G."/>
            <person name="Miranda-Saavedra D."/>
            <person name="Morales J."/>
            <person name="Moreau H."/>
            <person name="Motomura T."/>
            <person name="Nagasato C."/>
            <person name="Napoli C.A."/>
            <person name="Nelson D.R."/>
            <person name="Nyvall-Collen P."/>
            <person name="Peters A.F."/>
            <person name="Pommier C."/>
            <person name="Potin P."/>
            <person name="Poulain J."/>
            <person name="Quesneville H."/>
            <person name="Read B."/>
            <person name="Rensing S.A."/>
            <person name="Ritter A."/>
            <person name="Rousvoal S."/>
            <person name="Samanta M."/>
            <person name="Samson G."/>
            <person name="Schroeder D.C."/>
            <person name="Segurens B."/>
            <person name="Strittmatter M."/>
            <person name="Tonon T."/>
            <person name="Tregear J.W."/>
            <person name="Valentin K."/>
            <person name="von Dassow P."/>
            <person name="Yamagishi T."/>
            <person name="Van de Peer Y."/>
            <person name="Wincker P."/>
        </authorList>
    </citation>
    <scope>NUCLEOTIDE SEQUENCE [LARGE SCALE GENOMIC DNA]</scope>
    <source>
        <strain evidence="4">Ec32 / CCAP1310/4</strain>
    </source>
</reference>
<name>D7G7K1_ECTSI</name>
<dbReference type="EMBL" id="FN649075">
    <property type="protein sequence ID" value="CBJ27740.1"/>
    <property type="molecule type" value="Genomic_DNA"/>
</dbReference>
<feature type="compositionally biased region" description="Polar residues" evidence="1">
    <location>
        <begin position="115"/>
        <end position="125"/>
    </location>
</feature>
<evidence type="ECO:0000313" key="4">
    <source>
        <dbReference type="Proteomes" id="UP000002630"/>
    </source>
</evidence>
<dbReference type="AlphaFoldDB" id="D7G7K1"/>
<dbReference type="Proteomes" id="UP000002630">
    <property type="component" value="Linkage Group LG21"/>
</dbReference>
<proteinExistence type="predicted"/>
<feature type="region of interest" description="Disordered" evidence="1">
    <location>
        <begin position="115"/>
        <end position="161"/>
    </location>
</feature>
<dbReference type="EMBL" id="FN649746">
    <property type="protein sequence ID" value="CBJ27740.1"/>
    <property type="molecule type" value="Genomic_DNA"/>
</dbReference>
<evidence type="ECO:0000259" key="2">
    <source>
        <dbReference type="Pfam" id="PF17184"/>
    </source>
</evidence>
<gene>
    <name evidence="3" type="ORF">Esi_0084_0026</name>
</gene>